<comment type="caution">
    <text evidence="6">The sequence shown here is derived from an EMBL/GenBank/DDBJ whole genome shotgun (WGS) entry which is preliminary data.</text>
</comment>
<keyword evidence="3" id="KW-0342">GTP-binding</keyword>
<dbReference type="GO" id="GO:0006412">
    <property type="term" value="P:translation"/>
    <property type="evidence" value="ECO:0007669"/>
    <property type="project" value="UniProtKB-KW"/>
</dbReference>
<keyword evidence="2" id="KW-0648">Protein biosynthesis</keyword>
<reference evidence="6 7" key="1">
    <citation type="submission" date="2018-08" db="EMBL/GenBank/DDBJ databases">
        <title>Genomic Encyclopedia of Type Strains, Phase III (KMG-III): the genomes of soil and plant-associated and newly described type strains.</title>
        <authorList>
            <person name="Whitman W."/>
        </authorList>
    </citation>
    <scope>NUCLEOTIDE SEQUENCE [LARGE SCALE GENOMIC DNA]</scope>
    <source>
        <strain evidence="6 7">CGMCC 1.10966</strain>
    </source>
</reference>
<keyword evidence="1" id="KW-0547">Nucleotide-binding</keyword>
<dbReference type="InterPro" id="IPR009000">
    <property type="entry name" value="Transl_B-barrel_sf"/>
</dbReference>
<evidence type="ECO:0000313" key="6">
    <source>
        <dbReference type="EMBL" id="REE86107.1"/>
    </source>
</evidence>
<evidence type="ECO:0000256" key="1">
    <source>
        <dbReference type="ARBA" id="ARBA00022741"/>
    </source>
</evidence>
<dbReference type="EMBL" id="QTTN01000011">
    <property type="protein sequence ID" value="REE86107.1"/>
    <property type="molecule type" value="Genomic_DNA"/>
</dbReference>
<dbReference type="SUPFAM" id="SSF54980">
    <property type="entry name" value="EF-G C-terminal domain-like"/>
    <property type="match status" value="2"/>
</dbReference>
<dbReference type="InterPro" id="IPR035650">
    <property type="entry name" value="Tet_C"/>
</dbReference>
<keyword evidence="4" id="KW-0046">Antibiotic resistance</keyword>
<evidence type="ECO:0000256" key="4">
    <source>
        <dbReference type="ARBA" id="ARBA00023251"/>
    </source>
</evidence>
<evidence type="ECO:0000313" key="7">
    <source>
        <dbReference type="Proteomes" id="UP000256304"/>
    </source>
</evidence>
<dbReference type="GO" id="GO:0003924">
    <property type="term" value="F:GTPase activity"/>
    <property type="evidence" value="ECO:0007669"/>
    <property type="project" value="InterPro"/>
</dbReference>
<dbReference type="PANTHER" id="PTHR43261:SF1">
    <property type="entry name" value="RIBOSOME-RELEASING FACTOR 2, MITOCHONDRIAL"/>
    <property type="match status" value="1"/>
</dbReference>
<dbReference type="Gene3D" id="3.30.230.10">
    <property type="match status" value="1"/>
</dbReference>
<dbReference type="SUPFAM" id="SSF54211">
    <property type="entry name" value="Ribosomal protein S5 domain 2-like"/>
    <property type="match status" value="1"/>
</dbReference>
<dbReference type="InterPro" id="IPR000795">
    <property type="entry name" value="T_Tr_GTP-bd_dom"/>
</dbReference>
<dbReference type="Gene3D" id="2.40.30.10">
    <property type="entry name" value="Translation factors"/>
    <property type="match status" value="1"/>
</dbReference>
<accession>A0A3D9S0Z0</accession>
<dbReference type="SUPFAM" id="SSF50447">
    <property type="entry name" value="Translation proteins"/>
    <property type="match status" value="1"/>
</dbReference>
<proteinExistence type="predicted"/>
<sequence length="657" mass="73611">MMNPITIGLFAHVDAGKTTFAEQLLYHTNSIRERGRVDHKDAYLDSHEIERARGITVFADQAVMAYKGTTYYLIDTPGHVDFSPEMERALQIMDYAILVVSAVEGVQGHTETVWQLLHKHRIPTFFFVNKIDRVGADVNRVLEEIRMHLTPDACLITDRLSGGSLGGTLIEMIAERDERLLETFLGGGTNAQDQAFWLRELQRMVREHRLFPCASGSALQDVGVLPFLEQLHELTSSSYADEDAAFGGRVYKIRHDQSGVRLTYIKALSGTLKVRDELCYQSGDEQICEKITRLFLVNGTKTQAVDQVRAGDLFAAVGLSAANAGQGLGSFTDRLVYDMVPTLTSRVNFAADKLNVKDVLRAFQLLDAEDPSLNVIWEESLQEIHIHVMGLIQLEVLQQLAKERFQLDVTFGSPEILYKETIASPVRGYGHFEPLRHYAEVHLLLEPGERGSGITYETVCHPNVLSIGNQNLVRTHLFEREHHGLLTGMPLTDVLVTLLVGAGHNEHTHGGDFREATFRALRQGLEKAENELLEPFYEYKIKVEIDYLGKVLSDIQRASGQFEPPHTTTTHAIVTGKVPVATFMDYSTELASFTHGKGIIHLAFAGYDRCHNEQEIIERKAYRKDADPLYTSSSIFCAKGAGYTVPWDEAEAKMHLL</sequence>
<keyword evidence="7" id="KW-1185">Reference proteome</keyword>
<gene>
    <name evidence="6" type="ORF">A8990_1113</name>
</gene>
<dbReference type="Proteomes" id="UP000256304">
    <property type="component" value="Unassembled WGS sequence"/>
</dbReference>
<dbReference type="Gene3D" id="3.40.50.300">
    <property type="entry name" value="P-loop containing nucleotide triphosphate hydrolases"/>
    <property type="match status" value="1"/>
</dbReference>
<dbReference type="PRINTS" id="PR01037">
    <property type="entry name" value="TCRTETOQM"/>
</dbReference>
<dbReference type="InterPro" id="IPR020568">
    <property type="entry name" value="Ribosomal_Su5_D2-typ_SF"/>
</dbReference>
<dbReference type="InterPro" id="IPR005225">
    <property type="entry name" value="Small_GTP-bd"/>
</dbReference>
<dbReference type="Pfam" id="PF03764">
    <property type="entry name" value="EFG_IV"/>
    <property type="match status" value="1"/>
</dbReference>
<dbReference type="GO" id="GO:0046677">
    <property type="term" value="P:response to antibiotic"/>
    <property type="evidence" value="ECO:0007669"/>
    <property type="project" value="UniProtKB-KW"/>
</dbReference>
<dbReference type="SMART" id="SM00838">
    <property type="entry name" value="EFG_C"/>
    <property type="match status" value="1"/>
</dbReference>
<evidence type="ECO:0000256" key="3">
    <source>
        <dbReference type="ARBA" id="ARBA00023134"/>
    </source>
</evidence>
<organism evidence="6 7">
    <name type="scientific">Paenibacillus taihuensis</name>
    <dbReference type="NCBI Taxonomy" id="1156355"/>
    <lineage>
        <taxon>Bacteria</taxon>
        <taxon>Bacillati</taxon>
        <taxon>Bacillota</taxon>
        <taxon>Bacilli</taxon>
        <taxon>Bacillales</taxon>
        <taxon>Paenibacillaceae</taxon>
        <taxon>Paenibacillus</taxon>
    </lineage>
</organism>
<dbReference type="Pfam" id="PF00009">
    <property type="entry name" value="GTP_EFTU"/>
    <property type="match status" value="1"/>
</dbReference>
<dbReference type="CDD" id="cd03711">
    <property type="entry name" value="Tet_C"/>
    <property type="match status" value="1"/>
</dbReference>
<dbReference type="InterPro" id="IPR000640">
    <property type="entry name" value="EFG_V-like"/>
</dbReference>
<dbReference type="PRINTS" id="PR00315">
    <property type="entry name" value="ELONGATNFCT"/>
</dbReference>
<dbReference type="InterPro" id="IPR014721">
    <property type="entry name" value="Ribsml_uS5_D2-typ_fold_subgr"/>
</dbReference>
<dbReference type="SMART" id="SM00889">
    <property type="entry name" value="EFG_IV"/>
    <property type="match status" value="1"/>
</dbReference>
<dbReference type="GO" id="GO:0032790">
    <property type="term" value="P:ribosome disassembly"/>
    <property type="evidence" value="ECO:0007669"/>
    <property type="project" value="TreeGrafter"/>
</dbReference>
<dbReference type="Gene3D" id="3.30.70.870">
    <property type="entry name" value="Elongation Factor G (Translational Gtpase), domain 3"/>
    <property type="match status" value="1"/>
</dbReference>
<feature type="domain" description="Tr-type G" evidence="5">
    <location>
        <begin position="2"/>
        <end position="239"/>
    </location>
</feature>
<dbReference type="InterPro" id="IPR035647">
    <property type="entry name" value="EFG_III/V"/>
</dbReference>
<dbReference type="InterPro" id="IPR005517">
    <property type="entry name" value="Transl_elong_EFG/EF2_IV"/>
</dbReference>
<dbReference type="GO" id="GO:0005525">
    <property type="term" value="F:GTP binding"/>
    <property type="evidence" value="ECO:0007669"/>
    <property type="project" value="UniProtKB-KW"/>
</dbReference>
<dbReference type="Gene3D" id="3.30.70.240">
    <property type="match status" value="1"/>
</dbReference>
<dbReference type="NCBIfam" id="TIGR00231">
    <property type="entry name" value="small_GTP"/>
    <property type="match status" value="1"/>
</dbReference>
<dbReference type="SUPFAM" id="SSF52540">
    <property type="entry name" value="P-loop containing nucleoside triphosphate hydrolases"/>
    <property type="match status" value="1"/>
</dbReference>
<evidence type="ECO:0000256" key="2">
    <source>
        <dbReference type="ARBA" id="ARBA00022917"/>
    </source>
</evidence>
<name>A0A3D9S0Z0_9BACL</name>
<dbReference type="PROSITE" id="PS51722">
    <property type="entry name" value="G_TR_2"/>
    <property type="match status" value="1"/>
</dbReference>
<protein>
    <submittedName>
        <fullName evidence="6">Small GTP-binding protein</fullName>
    </submittedName>
</protein>
<dbReference type="PANTHER" id="PTHR43261">
    <property type="entry name" value="TRANSLATION ELONGATION FACTOR G-RELATED"/>
    <property type="match status" value="1"/>
</dbReference>
<dbReference type="AlphaFoldDB" id="A0A3D9S0Z0"/>
<dbReference type="Pfam" id="PF00679">
    <property type="entry name" value="EFG_C"/>
    <property type="match status" value="1"/>
</dbReference>
<evidence type="ECO:0000259" key="5">
    <source>
        <dbReference type="PROSITE" id="PS51722"/>
    </source>
</evidence>
<dbReference type="InterPro" id="IPR027417">
    <property type="entry name" value="P-loop_NTPase"/>
</dbReference>